<evidence type="ECO:0000313" key="2">
    <source>
        <dbReference type="Proteomes" id="UP000053392"/>
    </source>
</evidence>
<name>A0A0D0SXM3_9TREE</name>
<dbReference type="AlphaFoldDB" id="A0A0D0SXM3"/>
<reference evidence="1 2" key="1">
    <citation type="submission" date="2015-01" db="EMBL/GenBank/DDBJ databases">
        <title>The Genome Sequence of Cryptococcus gattii Ram5.</title>
        <authorList>
            <consortium name="The Broad Institute Genomics Platform"/>
            <person name="Cuomo C."/>
            <person name="Litvintseva A."/>
            <person name="Chen Y."/>
            <person name="Heitman J."/>
            <person name="Sun S."/>
            <person name="Springer D."/>
            <person name="Dromer F."/>
            <person name="Young S."/>
            <person name="Zeng Q."/>
            <person name="Gargeya S."/>
            <person name="Abouelleil A."/>
            <person name="Alvarado L."/>
            <person name="Chapman S.B."/>
            <person name="Gainer-Dewar J."/>
            <person name="Goldberg J."/>
            <person name="Griggs A."/>
            <person name="Gujja S."/>
            <person name="Hansen M."/>
            <person name="Howarth C."/>
            <person name="Imamovic A."/>
            <person name="Larimer J."/>
            <person name="Murphy C."/>
            <person name="Naylor J."/>
            <person name="Pearson M."/>
            <person name="Priest M."/>
            <person name="Roberts A."/>
            <person name="Saif S."/>
            <person name="Shea T."/>
            <person name="Sykes S."/>
            <person name="Wortman J."/>
            <person name="Nusbaum C."/>
            <person name="Birren B."/>
        </authorList>
    </citation>
    <scope>NUCLEOTIDE SEQUENCE [LARGE SCALE GENOMIC DNA]</scope>
    <source>
        <strain evidence="1 2">Ram5</strain>
    </source>
</reference>
<accession>A0A0D0SXM3</accession>
<sequence>MFFSHHSRLKERYLFFNEFRETHSWMKNGP</sequence>
<proteinExistence type="predicted"/>
<dbReference type="EMBL" id="KN847913">
    <property type="protein sequence ID" value="KIR37927.1"/>
    <property type="molecule type" value="Genomic_DNA"/>
</dbReference>
<gene>
    <name evidence="1" type="ORF">I313_06300</name>
</gene>
<dbReference type="Proteomes" id="UP000053392">
    <property type="component" value="Unassembled WGS sequence"/>
</dbReference>
<protein>
    <submittedName>
        <fullName evidence="1">Uncharacterized protein</fullName>
    </submittedName>
</protein>
<dbReference type="HOGENOM" id="CLU_3406349_0_0_1"/>
<keyword evidence="2" id="KW-1185">Reference proteome</keyword>
<organism evidence="1 2">
    <name type="scientific">Cryptococcus deuterogattii Ram5</name>
    <dbReference type="NCBI Taxonomy" id="1296110"/>
    <lineage>
        <taxon>Eukaryota</taxon>
        <taxon>Fungi</taxon>
        <taxon>Dikarya</taxon>
        <taxon>Basidiomycota</taxon>
        <taxon>Agaricomycotina</taxon>
        <taxon>Tremellomycetes</taxon>
        <taxon>Tremellales</taxon>
        <taxon>Cryptococcaceae</taxon>
        <taxon>Cryptococcus</taxon>
        <taxon>Cryptococcus gattii species complex</taxon>
    </lineage>
</organism>
<evidence type="ECO:0000313" key="1">
    <source>
        <dbReference type="EMBL" id="KIR37927.1"/>
    </source>
</evidence>